<sequence>MSMLQNCFKTFSVVGIFSLLNIAAPVWAANYLQIDNDRLSIAELERFAKTGKASDLPEALHNGVISIEALYEQLNRPISIDPNKPLEPLSQSLLNTLLPDVSGDELTFALHLLEEKAQNANLIKFLQSLPGDTITPDNFLSTLQAYNPTKPNHRKPKPIDLRTWTQEGPSTYGNWVVSPDGSSVLQTINGNPTFFVSPEEFINTTVTGKFRVEDPYDDDFIGFVFGYQSPIAANNDPANDFDFLLFDWTKFGSMGKQRGYEGFALSEVKGTSISSGSFWHHQESSEFDLLATHYGSGMGWKARTDYDFTLLYETDRIKIDIDGETIFDISGEFESGRFGFYNYSQRYVRYSGFASQPVPEPSVIGSITMLGLVGLGKMASRKRKGA</sequence>
<dbReference type="RefSeq" id="WP_283764775.1">
    <property type="nucleotide sequence ID" value="NZ_JAQPOK010000166.1"/>
</dbReference>
<organism evidence="3 4">
    <name type="scientific">Roseofilum halophilum BLCC-M91</name>
    <dbReference type="NCBI Taxonomy" id="3022259"/>
    <lineage>
        <taxon>Bacteria</taxon>
        <taxon>Bacillati</taxon>
        <taxon>Cyanobacteriota</taxon>
        <taxon>Cyanophyceae</taxon>
        <taxon>Desertifilales</taxon>
        <taxon>Desertifilaceae</taxon>
        <taxon>Roseofilum</taxon>
        <taxon>Roseofilum halophilum</taxon>
    </lineage>
</organism>
<evidence type="ECO:0000313" key="3">
    <source>
        <dbReference type="EMBL" id="MDJ1181479.1"/>
    </source>
</evidence>
<dbReference type="InterPro" id="IPR013320">
    <property type="entry name" value="ConA-like_dom_sf"/>
</dbReference>
<dbReference type="Gene3D" id="2.60.120.200">
    <property type="match status" value="1"/>
</dbReference>
<feature type="domain" description="TSP C-terminal" evidence="2">
    <location>
        <begin position="154"/>
        <end position="362"/>
    </location>
</feature>
<dbReference type="Proteomes" id="UP001231370">
    <property type="component" value="Unassembled WGS sequence"/>
</dbReference>
<keyword evidence="1" id="KW-0732">Signal</keyword>
<evidence type="ECO:0000259" key="2">
    <source>
        <dbReference type="PROSITE" id="PS51236"/>
    </source>
</evidence>
<reference evidence="3 4" key="1">
    <citation type="submission" date="2023-01" db="EMBL/GenBank/DDBJ databases">
        <title>Novel diversity within Roseofilum (Cyanobacteria; Desertifilaceae) from marine benthic mats with descriptions of four novel species.</title>
        <authorList>
            <person name="Wang Y."/>
            <person name="Berthold D.E."/>
            <person name="Hu J."/>
            <person name="Lefler F.W."/>
            <person name="Laughinghouse H.D. IV."/>
        </authorList>
    </citation>
    <scope>NUCLEOTIDE SEQUENCE [LARGE SCALE GENOMIC DNA]</scope>
    <source>
        <strain evidence="3 4">BLCC-M91</strain>
    </source>
</reference>
<keyword evidence="4" id="KW-1185">Reference proteome</keyword>
<feature type="signal peptide" evidence="1">
    <location>
        <begin position="1"/>
        <end position="28"/>
    </location>
</feature>
<dbReference type="EMBL" id="JAQPOK010000166">
    <property type="protein sequence ID" value="MDJ1181479.1"/>
    <property type="molecule type" value="Genomic_DNA"/>
</dbReference>
<dbReference type="SUPFAM" id="SSF49899">
    <property type="entry name" value="Concanavalin A-like lectins/glucanases"/>
    <property type="match status" value="1"/>
</dbReference>
<evidence type="ECO:0000313" key="4">
    <source>
        <dbReference type="Proteomes" id="UP001231370"/>
    </source>
</evidence>
<accession>A0ABT7BQK5</accession>
<dbReference type="Pfam" id="PF05735">
    <property type="entry name" value="TSP_C"/>
    <property type="match status" value="1"/>
</dbReference>
<proteinExistence type="predicted"/>
<comment type="caution">
    <text evidence="3">The sequence shown here is derived from an EMBL/GenBank/DDBJ whole genome shotgun (WGS) entry which is preliminary data.</text>
</comment>
<dbReference type="InterPro" id="IPR008859">
    <property type="entry name" value="Thrombospondin_C"/>
</dbReference>
<gene>
    <name evidence="3" type="ORF">PJF56_21675</name>
</gene>
<name>A0ABT7BQK5_9CYAN</name>
<evidence type="ECO:0000256" key="1">
    <source>
        <dbReference type="SAM" id="SignalP"/>
    </source>
</evidence>
<feature type="chain" id="PRO_5047531571" description="TSP C-terminal domain-containing protein" evidence="1">
    <location>
        <begin position="29"/>
        <end position="386"/>
    </location>
</feature>
<dbReference type="PANTHER" id="PTHR10199">
    <property type="entry name" value="THROMBOSPONDIN"/>
    <property type="match status" value="1"/>
</dbReference>
<dbReference type="PROSITE" id="PS51236">
    <property type="entry name" value="TSP_CTER"/>
    <property type="match status" value="1"/>
</dbReference>
<protein>
    <recommendedName>
        <fullName evidence="2">TSP C-terminal domain-containing protein</fullName>
    </recommendedName>
</protein>